<reference evidence="4" key="2">
    <citation type="journal article" date="2015" name="Nat. Genet.">
        <title>The genome and transcriptome of the zoonotic hookworm Ancylostoma ceylanicum identify infection-specific gene families.</title>
        <authorList>
            <person name="Schwarz E.M."/>
            <person name="Hu Y."/>
            <person name="Antoshechkin I."/>
            <person name="Miller M.M."/>
            <person name="Sternberg P.W."/>
            <person name="Aroian R.V."/>
        </authorList>
    </citation>
    <scope>NUCLEOTIDE SEQUENCE</scope>
    <source>
        <strain evidence="4">HY135</strain>
    </source>
</reference>
<dbReference type="EMBL" id="JARK01000240">
    <property type="protein sequence ID" value="EYC39807.1"/>
    <property type="molecule type" value="Genomic_DNA"/>
</dbReference>
<feature type="compositionally biased region" description="Polar residues" evidence="1">
    <location>
        <begin position="46"/>
        <end position="56"/>
    </location>
</feature>
<feature type="compositionally biased region" description="Polar residues" evidence="1">
    <location>
        <begin position="322"/>
        <end position="341"/>
    </location>
</feature>
<protein>
    <submittedName>
        <fullName evidence="2">Uncharacterized protein</fullName>
    </submittedName>
</protein>
<dbReference type="Proteomes" id="UP000024635">
    <property type="component" value="Unassembled WGS sequence"/>
</dbReference>
<dbReference type="AlphaFoldDB" id="A0A016WKI7"/>
<dbReference type="InterPro" id="IPR021109">
    <property type="entry name" value="Peptidase_aspartic_dom_sf"/>
</dbReference>
<dbReference type="EMBL" id="JARK01000240">
    <property type="protein sequence ID" value="EYC39802.1"/>
    <property type="molecule type" value="Genomic_DNA"/>
</dbReference>
<organism evidence="2 4">
    <name type="scientific">Ancylostoma ceylanicum</name>
    <dbReference type="NCBI Taxonomy" id="53326"/>
    <lineage>
        <taxon>Eukaryota</taxon>
        <taxon>Metazoa</taxon>
        <taxon>Ecdysozoa</taxon>
        <taxon>Nematoda</taxon>
        <taxon>Chromadorea</taxon>
        <taxon>Rhabditida</taxon>
        <taxon>Rhabditina</taxon>
        <taxon>Rhabditomorpha</taxon>
        <taxon>Strongyloidea</taxon>
        <taxon>Ancylostomatidae</taxon>
        <taxon>Ancylostomatinae</taxon>
        <taxon>Ancylostoma</taxon>
    </lineage>
</organism>
<accession>A0A016WKI7</accession>
<proteinExistence type="predicted"/>
<reference evidence="2" key="1">
    <citation type="submission" date="2014-02" db="EMBL/GenBank/DDBJ databases">
        <title>The genome and transcriptome of the zoonotic hookworm Ancylostoma ceylanicum reveal infection-specific gene families.</title>
        <authorList>
            <person name="Schwarz E.M."/>
            <person name="Hu Y."/>
            <person name="Antoshechkin I."/>
            <person name="Miller M.M."/>
            <person name="Sternberg P.W."/>
            <person name="Aroian R.V."/>
        </authorList>
    </citation>
    <scope>NUCLEOTIDE SEQUENCE</scope>
    <source>
        <strain evidence="2">HY135</strain>
    </source>
</reference>
<dbReference type="Gene3D" id="2.40.70.10">
    <property type="entry name" value="Acid Proteases"/>
    <property type="match status" value="1"/>
</dbReference>
<name>A0A016WKI7_9BILA</name>
<sequence>MNELAVGSRSVRRQTITRQESHLTTALTPVIHPITPTNHAKDTNNAKETALTQQIPDRTPPPPVTLDSASPSATNQSPPSRGSSNHSRRQHEHESHSNVMIYDSEEEYGEITKCYHVAASCDAIPSASGNTCDTPILMIVTARIYNERIQKYEPITFFLDCGSQTSFITNSAAKHLGLCIYDPKPFTTIAFGGHRSTEPSGSAKATFKDLLGNPLTIHLRTKNVITAPHKTPQLSEADRCHIESKGFDMPTVPAGKNVTADILIGIDYFWDIVSQEQSTCLPSGLVLTHTRFGPTVSGTPFFRHGSIQNKPPDRLQPEPMTPSLNYGISTSSESQMIPDQASTKKKTHEF</sequence>
<evidence type="ECO:0000256" key="1">
    <source>
        <dbReference type="SAM" id="MobiDB-lite"/>
    </source>
</evidence>
<evidence type="ECO:0000313" key="2">
    <source>
        <dbReference type="EMBL" id="EYC39802.1"/>
    </source>
</evidence>
<feature type="compositionally biased region" description="Polar residues" evidence="1">
    <location>
        <begin position="13"/>
        <end position="27"/>
    </location>
</feature>
<feature type="region of interest" description="Disordered" evidence="1">
    <location>
        <begin position="305"/>
        <end position="350"/>
    </location>
</feature>
<dbReference type="OrthoDB" id="5871399at2759"/>
<gene>
    <name evidence="2" type="primary">Acey_s0640.g1011</name>
    <name evidence="3" type="synonym">Acey_s0640.g1016</name>
    <name evidence="2" type="ORF">Y032_0640g1011</name>
    <name evidence="3" type="ORF">Y032_0640g1016</name>
</gene>
<evidence type="ECO:0000313" key="3">
    <source>
        <dbReference type="EMBL" id="EYC39807.1"/>
    </source>
</evidence>
<keyword evidence="4" id="KW-1185">Reference proteome</keyword>
<evidence type="ECO:0000313" key="4">
    <source>
        <dbReference type="Proteomes" id="UP000024635"/>
    </source>
</evidence>
<feature type="region of interest" description="Disordered" evidence="1">
    <location>
        <begin position="1"/>
        <end position="100"/>
    </location>
</feature>
<feature type="compositionally biased region" description="Polar residues" evidence="1">
    <location>
        <begin position="67"/>
        <end position="82"/>
    </location>
</feature>
<comment type="caution">
    <text evidence="2">The sequence shown here is derived from an EMBL/GenBank/DDBJ whole genome shotgun (WGS) entry which is preliminary data.</text>
</comment>
<dbReference type="STRING" id="53326.A0A016WKI7"/>